<evidence type="ECO:0000313" key="2">
    <source>
        <dbReference type="Proteomes" id="UP000198606"/>
    </source>
</evidence>
<gene>
    <name evidence="1" type="ORF">SAMN05216588_10238</name>
</gene>
<dbReference type="AlphaFoldDB" id="A0A1G7YQM0"/>
<name>A0A1G7YQM0_9GAMM</name>
<dbReference type="Proteomes" id="UP000198606">
    <property type="component" value="Unassembled WGS sequence"/>
</dbReference>
<dbReference type="RefSeq" id="WP_084303459.1">
    <property type="nucleotide sequence ID" value="NZ_FNDG01000002.1"/>
</dbReference>
<protein>
    <submittedName>
        <fullName evidence="1">Uncharacterized protein</fullName>
    </submittedName>
</protein>
<accession>A0A1G7YQM0</accession>
<evidence type="ECO:0000313" key="1">
    <source>
        <dbReference type="EMBL" id="SDG98751.1"/>
    </source>
</evidence>
<reference evidence="1 2" key="1">
    <citation type="submission" date="2016-10" db="EMBL/GenBank/DDBJ databases">
        <authorList>
            <person name="de Groot N.N."/>
        </authorList>
    </citation>
    <scope>NUCLEOTIDE SEQUENCE [LARGE SCALE GENOMIC DNA]</scope>
    <source>
        <strain evidence="1 2">LMG 18387</strain>
    </source>
</reference>
<sequence>MTTQTAPLAQPDSSESLDMPMLAIALPLLLVSLALAGSGSGPLALVLSALGAIAAYALARQALLPATETQPNTITV</sequence>
<dbReference type="EMBL" id="FNDG01000002">
    <property type="protein sequence ID" value="SDG98751.1"/>
    <property type="molecule type" value="Genomic_DNA"/>
</dbReference>
<proteinExistence type="predicted"/>
<organism evidence="1 2">
    <name type="scientific">Phytopseudomonas flavescens</name>
    <dbReference type="NCBI Taxonomy" id="29435"/>
    <lineage>
        <taxon>Bacteria</taxon>
        <taxon>Pseudomonadati</taxon>
        <taxon>Pseudomonadota</taxon>
        <taxon>Gammaproteobacteria</taxon>
        <taxon>Pseudomonadales</taxon>
        <taxon>Pseudomonadaceae</taxon>
        <taxon>Phytopseudomonas</taxon>
    </lineage>
</organism>